<evidence type="ECO:0000256" key="1">
    <source>
        <dbReference type="ARBA" id="ARBA00004236"/>
    </source>
</evidence>
<evidence type="ECO:0000256" key="3">
    <source>
        <dbReference type="ARBA" id="ARBA00022475"/>
    </source>
</evidence>
<sequence length="548" mass="59676">MQKKSGMSAVSGDVPSRPSWAHSPEGKESDEEVVVLSKKDEVAKEATELLAQQKRLSVRSRLKALEVLYLQGNEFTGSIPPSLGSLTKLRDLRIGGTSYFNVSAGVFIDLKLSSIGNLYIKGTRITGPIPSTLGNAKMLIDLQLDFNSLTGPLPPSLSQTNLNILKVKDNQISGGIPASYGNLKNLTRFEAQRNKLTAPIPRELSNFRFPSAGVLDLSDNMITGPIPYDLALALPFGDINLSYNKLSGSLKPSSWYTIQVAFLNNNQLTGLGSANIPDDGQTGQNIRCAFQFNLRSNSQLAVPVLRSACSRLVWQQVHISPHDPFQARRELHQCVQQPDQRDHTGGFHNREGIQFSVLNSSFIVLFKAGNNRLSGSIPALECIQFPATLVLENNQFTGPVLPANLNFETCDRLEVFDVSGNMLKGELPQVLTKFSSLKVLDLSFNSLTGPLKDFIGKLSKLLVLDLSSNKFSGVVPWKKLVSGFTILQEAGASTIKFSVSSPIYEATFFYGGLGSPDSFLRTDVPYFSSTTVLNGNPKLCGAPLSRSC</sequence>
<reference evidence="14 15" key="1">
    <citation type="submission" date="2024-09" db="EMBL/GenBank/DDBJ databases">
        <title>Chromosome-scale assembly of Riccia sorocarpa.</title>
        <authorList>
            <person name="Paukszto L."/>
        </authorList>
    </citation>
    <scope>NUCLEOTIDE SEQUENCE [LARGE SCALE GENOMIC DNA]</scope>
    <source>
        <strain evidence="14">LP-2024</strain>
        <tissue evidence="14">Aerial parts of the thallus</tissue>
    </source>
</reference>
<evidence type="ECO:0000256" key="9">
    <source>
        <dbReference type="ARBA" id="ARBA00023136"/>
    </source>
</evidence>
<evidence type="ECO:0000256" key="4">
    <source>
        <dbReference type="ARBA" id="ARBA00022614"/>
    </source>
</evidence>
<keyword evidence="9" id="KW-0472">Membrane</keyword>
<dbReference type="Pfam" id="PF00560">
    <property type="entry name" value="LRR_1"/>
    <property type="match status" value="2"/>
</dbReference>
<dbReference type="FunFam" id="3.80.10.10:FF:000041">
    <property type="entry name" value="LRR receptor-like serine/threonine-protein kinase ERECTA"/>
    <property type="match status" value="1"/>
</dbReference>
<evidence type="ECO:0000313" key="14">
    <source>
        <dbReference type="EMBL" id="KAL3682164.1"/>
    </source>
</evidence>
<dbReference type="SUPFAM" id="SSF52047">
    <property type="entry name" value="RNI-like"/>
    <property type="match status" value="1"/>
</dbReference>
<dbReference type="EMBL" id="JBJQOH010000006">
    <property type="protein sequence ID" value="KAL3682164.1"/>
    <property type="molecule type" value="Genomic_DNA"/>
</dbReference>
<dbReference type="InterPro" id="IPR001611">
    <property type="entry name" value="Leu-rich_rpt"/>
</dbReference>
<keyword evidence="5" id="KW-0812">Transmembrane</keyword>
<keyword evidence="7" id="KW-0677">Repeat</keyword>
<feature type="region of interest" description="Disordered" evidence="13">
    <location>
        <begin position="1"/>
        <end position="33"/>
    </location>
</feature>
<evidence type="ECO:0000256" key="6">
    <source>
        <dbReference type="ARBA" id="ARBA00022729"/>
    </source>
</evidence>
<accession>A0ABD3GWD5</accession>
<evidence type="ECO:0000256" key="13">
    <source>
        <dbReference type="SAM" id="MobiDB-lite"/>
    </source>
</evidence>
<evidence type="ECO:0000256" key="7">
    <source>
        <dbReference type="ARBA" id="ARBA00022737"/>
    </source>
</evidence>
<proteinExistence type="inferred from homology"/>
<keyword evidence="11" id="KW-0325">Glycoprotein</keyword>
<evidence type="ECO:0000256" key="2">
    <source>
        <dbReference type="ARBA" id="ARBA00009592"/>
    </source>
</evidence>
<keyword evidence="6" id="KW-0732">Signal</keyword>
<keyword evidence="8" id="KW-1133">Transmembrane helix</keyword>
<dbReference type="Gene3D" id="3.80.10.10">
    <property type="entry name" value="Ribonuclease Inhibitor"/>
    <property type="match status" value="2"/>
</dbReference>
<keyword evidence="4" id="KW-0433">Leucine-rich repeat</keyword>
<dbReference type="GO" id="GO:0012505">
    <property type="term" value="C:endomembrane system"/>
    <property type="evidence" value="ECO:0007669"/>
    <property type="project" value="UniProtKB-SubCell"/>
</dbReference>
<comment type="caution">
    <text evidence="14">The sequence shown here is derived from an EMBL/GenBank/DDBJ whole genome shotgun (WGS) entry which is preliminary data.</text>
</comment>
<organism evidence="14 15">
    <name type="scientific">Riccia sorocarpa</name>
    <dbReference type="NCBI Taxonomy" id="122646"/>
    <lineage>
        <taxon>Eukaryota</taxon>
        <taxon>Viridiplantae</taxon>
        <taxon>Streptophyta</taxon>
        <taxon>Embryophyta</taxon>
        <taxon>Marchantiophyta</taxon>
        <taxon>Marchantiopsida</taxon>
        <taxon>Marchantiidae</taxon>
        <taxon>Marchantiales</taxon>
        <taxon>Ricciaceae</taxon>
        <taxon>Riccia</taxon>
    </lineage>
</organism>
<keyword evidence="10" id="KW-0675">Receptor</keyword>
<evidence type="ECO:0000256" key="10">
    <source>
        <dbReference type="ARBA" id="ARBA00023170"/>
    </source>
</evidence>
<evidence type="ECO:0000256" key="11">
    <source>
        <dbReference type="ARBA" id="ARBA00023180"/>
    </source>
</evidence>
<dbReference type="PANTHER" id="PTHR48052">
    <property type="entry name" value="UNNAMED PRODUCT"/>
    <property type="match status" value="1"/>
</dbReference>
<evidence type="ECO:0000256" key="8">
    <source>
        <dbReference type="ARBA" id="ARBA00022989"/>
    </source>
</evidence>
<protein>
    <submittedName>
        <fullName evidence="14">Uncharacterized protein</fullName>
    </submittedName>
</protein>
<name>A0ABD3GWD5_9MARC</name>
<dbReference type="GO" id="GO:0005886">
    <property type="term" value="C:plasma membrane"/>
    <property type="evidence" value="ECO:0007669"/>
    <property type="project" value="UniProtKB-SubCell"/>
</dbReference>
<keyword evidence="3" id="KW-1003">Cell membrane</keyword>
<dbReference type="AlphaFoldDB" id="A0ABD3GWD5"/>
<comment type="subcellular location">
    <subcellularLocation>
        <location evidence="1">Cell membrane</location>
    </subcellularLocation>
    <subcellularLocation>
        <location evidence="12">Endomembrane system</location>
        <topology evidence="12">Single-pass membrane protein</topology>
    </subcellularLocation>
</comment>
<keyword evidence="15" id="KW-1185">Reference proteome</keyword>
<dbReference type="Proteomes" id="UP001633002">
    <property type="component" value="Unassembled WGS sequence"/>
</dbReference>
<dbReference type="PANTHER" id="PTHR48052:SF8">
    <property type="entry name" value="LRR RECEPTOR-LIKE SERINE_THREONINE-PROTEIN KINASE FLS2"/>
    <property type="match status" value="1"/>
</dbReference>
<gene>
    <name evidence="14" type="ORF">R1sor_000186</name>
</gene>
<dbReference type="InterPro" id="IPR032675">
    <property type="entry name" value="LRR_dom_sf"/>
</dbReference>
<evidence type="ECO:0000256" key="5">
    <source>
        <dbReference type="ARBA" id="ARBA00022692"/>
    </source>
</evidence>
<evidence type="ECO:0000256" key="12">
    <source>
        <dbReference type="ARBA" id="ARBA00037847"/>
    </source>
</evidence>
<evidence type="ECO:0000313" key="15">
    <source>
        <dbReference type="Proteomes" id="UP001633002"/>
    </source>
</evidence>
<comment type="similarity">
    <text evidence="2">Belongs to the RLP family.</text>
</comment>